<comment type="caution">
    <text evidence="1">The sequence shown here is derived from an EMBL/GenBank/DDBJ whole genome shotgun (WGS) entry which is preliminary data.</text>
</comment>
<sequence length="19" mass="2027">MSISVILPSLLGTLLRVTL</sequence>
<keyword evidence="2" id="KW-1185">Reference proteome</keyword>
<evidence type="ECO:0000313" key="2">
    <source>
        <dbReference type="Proteomes" id="UP000652761"/>
    </source>
</evidence>
<name>A0A843WEV4_COLES</name>
<gene>
    <name evidence="1" type="ORF">Taro_038104</name>
</gene>
<accession>A0A843WEV4</accession>
<organism evidence="1 2">
    <name type="scientific">Colocasia esculenta</name>
    <name type="common">Wild taro</name>
    <name type="synonym">Arum esculentum</name>
    <dbReference type="NCBI Taxonomy" id="4460"/>
    <lineage>
        <taxon>Eukaryota</taxon>
        <taxon>Viridiplantae</taxon>
        <taxon>Streptophyta</taxon>
        <taxon>Embryophyta</taxon>
        <taxon>Tracheophyta</taxon>
        <taxon>Spermatophyta</taxon>
        <taxon>Magnoliopsida</taxon>
        <taxon>Liliopsida</taxon>
        <taxon>Araceae</taxon>
        <taxon>Aroideae</taxon>
        <taxon>Colocasieae</taxon>
        <taxon>Colocasia</taxon>
    </lineage>
</organism>
<dbReference type="EMBL" id="NMUH01003387">
    <property type="protein sequence ID" value="MQM05298.1"/>
    <property type="molecule type" value="Genomic_DNA"/>
</dbReference>
<evidence type="ECO:0000313" key="1">
    <source>
        <dbReference type="EMBL" id="MQM05298.1"/>
    </source>
</evidence>
<dbReference type="AlphaFoldDB" id="A0A843WEV4"/>
<reference evidence="1" key="1">
    <citation type="submission" date="2017-07" db="EMBL/GenBank/DDBJ databases">
        <title>Taro Niue Genome Assembly and Annotation.</title>
        <authorList>
            <person name="Atibalentja N."/>
            <person name="Keating K."/>
            <person name="Fields C.J."/>
        </authorList>
    </citation>
    <scope>NUCLEOTIDE SEQUENCE</scope>
    <source>
        <strain evidence="1">Niue_2</strain>
        <tissue evidence="1">Leaf</tissue>
    </source>
</reference>
<protein>
    <submittedName>
        <fullName evidence="1">Uncharacterized protein</fullName>
    </submittedName>
</protein>
<dbReference type="Proteomes" id="UP000652761">
    <property type="component" value="Unassembled WGS sequence"/>
</dbReference>
<proteinExistence type="predicted"/>